<proteinExistence type="predicted"/>
<organism evidence="2 3">
    <name type="scientific">Jonquetella anthropi DSM 22815</name>
    <dbReference type="NCBI Taxonomy" id="885272"/>
    <lineage>
        <taxon>Bacteria</taxon>
        <taxon>Thermotogati</taxon>
        <taxon>Synergistota</taxon>
        <taxon>Synergistia</taxon>
        <taxon>Synergistales</taxon>
        <taxon>Dethiosulfovibrionaceae</taxon>
        <taxon>Jonquetella</taxon>
    </lineage>
</organism>
<keyword evidence="1" id="KW-0175">Coiled coil</keyword>
<keyword evidence="3" id="KW-1185">Reference proteome</keyword>
<accession>H0ULE1</accession>
<dbReference type="HOGENOM" id="CLU_2081652_0_0_0"/>
<feature type="coiled-coil region" evidence="1">
    <location>
        <begin position="31"/>
        <end position="65"/>
    </location>
</feature>
<dbReference type="STRING" id="885272.JonanDRAFT_1133"/>
<dbReference type="Proteomes" id="UP000003806">
    <property type="component" value="Chromosome"/>
</dbReference>
<sequence length="117" mass="12250">MAAVRACRGAMKVAPLVLVMAALSVFCFAKISNMRAETSALERQAMQVDRQIVQSRQSIQSLERESAGLTAPAAVYARAIGGLGMQKVSLAGTIRVGEAGSSVQTAALPGMPLQVFQ</sequence>
<evidence type="ECO:0000313" key="3">
    <source>
        <dbReference type="Proteomes" id="UP000003806"/>
    </source>
</evidence>
<reference evidence="2 3" key="1">
    <citation type="submission" date="2011-11" db="EMBL/GenBank/DDBJ databases">
        <title>The Noncontiguous Finished genome of Jonquetella anthropi DSM 22815.</title>
        <authorList>
            <consortium name="US DOE Joint Genome Institute (JGI-PGF)"/>
            <person name="Lucas S."/>
            <person name="Copeland A."/>
            <person name="Lapidus A."/>
            <person name="Glavina del Rio T."/>
            <person name="Dalin E."/>
            <person name="Tice H."/>
            <person name="Bruce D."/>
            <person name="Goodwin L."/>
            <person name="Pitluck S."/>
            <person name="Peters L."/>
            <person name="Mikhailova N."/>
            <person name="Held B."/>
            <person name="Kyrpides N."/>
            <person name="Mavromatis K."/>
            <person name="Ivanova N."/>
            <person name="Markowitz V."/>
            <person name="Cheng J.-F."/>
            <person name="Hugenholtz P."/>
            <person name="Woyke T."/>
            <person name="Wu D."/>
            <person name="Gronow S."/>
            <person name="Wellnitz S."/>
            <person name="Brambilla E."/>
            <person name="Klenk H.-P."/>
            <person name="Eisen J.A."/>
        </authorList>
    </citation>
    <scope>NUCLEOTIDE SEQUENCE [LARGE SCALE GENOMIC DNA]</scope>
    <source>
        <strain evidence="2 3">DSM 22815</strain>
    </source>
</reference>
<gene>
    <name evidence="2" type="ORF">JonanDRAFT_1133</name>
</gene>
<dbReference type="AlphaFoldDB" id="H0ULE1"/>
<evidence type="ECO:0008006" key="4">
    <source>
        <dbReference type="Google" id="ProtNLM"/>
    </source>
</evidence>
<dbReference type="RefSeq" id="WP_008521582.1">
    <property type="nucleotide sequence ID" value="NZ_CM001376.1"/>
</dbReference>
<dbReference type="EMBL" id="CM001376">
    <property type="protein sequence ID" value="EHM13500.1"/>
    <property type="molecule type" value="Genomic_DNA"/>
</dbReference>
<name>H0ULE1_9BACT</name>
<evidence type="ECO:0000313" key="2">
    <source>
        <dbReference type="EMBL" id="EHM13500.1"/>
    </source>
</evidence>
<protein>
    <recommendedName>
        <fullName evidence="4">Cell division protein FtsL</fullName>
    </recommendedName>
</protein>
<evidence type="ECO:0000256" key="1">
    <source>
        <dbReference type="SAM" id="Coils"/>
    </source>
</evidence>